<dbReference type="Pfam" id="PF02814">
    <property type="entry name" value="UreE_N"/>
    <property type="match status" value="1"/>
</dbReference>
<dbReference type="InterPro" id="IPR012406">
    <property type="entry name" value="UreE"/>
</dbReference>
<dbReference type="GO" id="GO:0051082">
    <property type="term" value="F:unfolded protein binding"/>
    <property type="evidence" value="ECO:0007669"/>
    <property type="project" value="UniProtKB-UniRule"/>
</dbReference>
<keyword evidence="9" id="KW-1185">Reference proteome</keyword>
<evidence type="ECO:0000259" key="7">
    <source>
        <dbReference type="SMART" id="SM00988"/>
    </source>
</evidence>
<dbReference type="Proteomes" id="UP000505210">
    <property type="component" value="Chromosome"/>
</dbReference>
<dbReference type="InterPro" id="IPR007864">
    <property type="entry name" value="UreE_C_dom"/>
</dbReference>
<dbReference type="EMBL" id="CP053661">
    <property type="protein sequence ID" value="QKD83817.1"/>
    <property type="molecule type" value="Genomic_DNA"/>
</dbReference>
<dbReference type="GO" id="GO:0065003">
    <property type="term" value="P:protein-containing complex assembly"/>
    <property type="evidence" value="ECO:0007669"/>
    <property type="project" value="InterPro"/>
</dbReference>
<dbReference type="NCBIfam" id="NF009751">
    <property type="entry name" value="PRK13261.1-1"/>
    <property type="match status" value="1"/>
</dbReference>
<keyword evidence="2 5" id="KW-0963">Cytoplasm</keyword>
<dbReference type="GO" id="GO:0005737">
    <property type="term" value="C:cytoplasm"/>
    <property type="evidence" value="ECO:0007669"/>
    <property type="project" value="UniProtKB-SubCell"/>
</dbReference>
<evidence type="ECO:0000256" key="6">
    <source>
        <dbReference type="SAM" id="MobiDB-lite"/>
    </source>
</evidence>
<sequence>MLVLTQRLPAPGDCAELPAEVFPELTLLLTAEERVRSRHYFESLEGVPCSLQLPRGTVLRDGDVLLAASGERVRVVARPEPVVTVTAHTPLALLRAAYHLGNRHVPLEVAETYLRFSPDSVLQDMVGKMGLHLKLEERPFQPETGAYEGSGFGGQELGHSHHNSHHHSNQDLRYHSHRHSHRYSPAHDHDHDPGRDQSDEDIYYSEPLDQHSETNSQAGSFQHSYEPASKRSQESSHGV</sequence>
<dbReference type="InterPro" id="IPR004029">
    <property type="entry name" value="UreE_N"/>
</dbReference>
<feature type="compositionally biased region" description="Basic and acidic residues" evidence="6">
    <location>
        <begin position="185"/>
        <end position="197"/>
    </location>
</feature>
<feature type="compositionally biased region" description="Basic residues" evidence="6">
    <location>
        <begin position="175"/>
        <end position="184"/>
    </location>
</feature>
<dbReference type="SUPFAM" id="SSF69287">
    <property type="entry name" value="Urease metallochaperone UreE, N-terminal domain"/>
    <property type="match status" value="1"/>
</dbReference>
<gene>
    <name evidence="5 8" type="primary">ureE</name>
    <name evidence="8" type="ORF">HPC62_17890</name>
</gene>
<dbReference type="Gene3D" id="3.30.70.790">
    <property type="entry name" value="UreE, C-terminal domain"/>
    <property type="match status" value="1"/>
</dbReference>
<comment type="function">
    <text evidence="5">Involved in urease metallocenter assembly. Binds nickel. Probably functions as a nickel donor during metallocenter assembly.</text>
</comment>
<evidence type="ECO:0000313" key="8">
    <source>
        <dbReference type="EMBL" id="QKD83817.1"/>
    </source>
</evidence>
<dbReference type="CDD" id="cd00571">
    <property type="entry name" value="UreE"/>
    <property type="match status" value="1"/>
</dbReference>
<dbReference type="GO" id="GO:0019627">
    <property type="term" value="P:urea metabolic process"/>
    <property type="evidence" value="ECO:0007669"/>
    <property type="project" value="InterPro"/>
</dbReference>
<dbReference type="KEGG" id="theu:HPC62_17890"/>
<dbReference type="GO" id="GO:0006457">
    <property type="term" value="P:protein folding"/>
    <property type="evidence" value="ECO:0007669"/>
    <property type="project" value="InterPro"/>
</dbReference>
<dbReference type="InterPro" id="IPR036118">
    <property type="entry name" value="UreE_N_sf"/>
</dbReference>
<evidence type="ECO:0000313" key="9">
    <source>
        <dbReference type="Proteomes" id="UP000505210"/>
    </source>
</evidence>
<reference evidence="8 9" key="1">
    <citation type="submission" date="2020-05" db="EMBL/GenBank/DDBJ databases">
        <title>Complete genome sequence of of a novel Thermoleptolyngbya strain isolated from hot springs of Ganzi, Sichuan China.</title>
        <authorList>
            <person name="Tang J."/>
            <person name="Daroch M."/>
            <person name="Li L."/>
            <person name="Waleron K."/>
            <person name="Waleron M."/>
            <person name="Waleron M."/>
        </authorList>
    </citation>
    <scope>NUCLEOTIDE SEQUENCE [LARGE SCALE GENOMIC DNA]</scope>
    <source>
        <strain evidence="8 9">PKUAC-SCTA183</strain>
    </source>
</reference>
<dbReference type="SMART" id="SM00988">
    <property type="entry name" value="UreE_N"/>
    <property type="match status" value="1"/>
</dbReference>
<keyword evidence="3 5" id="KW-0533">Nickel</keyword>
<feature type="region of interest" description="Disordered" evidence="6">
    <location>
        <begin position="142"/>
        <end position="239"/>
    </location>
</feature>
<feature type="compositionally biased region" description="Basic and acidic residues" evidence="6">
    <location>
        <begin position="228"/>
        <end position="239"/>
    </location>
</feature>
<evidence type="ECO:0000256" key="4">
    <source>
        <dbReference type="ARBA" id="ARBA00023186"/>
    </source>
</evidence>
<protein>
    <recommendedName>
        <fullName evidence="5">Urease accessory protein UreE</fullName>
    </recommendedName>
</protein>
<dbReference type="SUPFAM" id="SSF69737">
    <property type="entry name" value="Urease metallochaperone UreE, C-terminal domain"/>
    <property type="match status" value="1"/>
</dbReference>
<dbReference type="Gene3D" id="2.60.260.20">
    <property type="entry name" value="Urease metallochaperone UreE, N-terminal domain"/>
    <property type="match status" value="1"/>
</dbReference>
<dbReference type="Pfam" id="PF05194">
    <property type="entry name" value="UreE_C"/>
    <property type="match status" value="1"/>
</dbReference>
<evidence type="ECO:0000256" key="2">
    <source>
        <dbReference type="ARBA" id="ARBA00022490"/>
    </source>
</evidence>
<dbReference type="AlphaFoldDB" id="A0A6M8BG22"/>
<feature type="compositionally biased region" description="Polar residues" evidence="6">
    <location>
        <begin position="213"/>
        <end position="223"/>
    </location>
</feature>
<evidence type="ECO:0000256" key="1">
    <source>
        <dbReference type="ARBA" id="ARBA00004496"/>
    </source>
</evidence>
<comment type="subcellular location">
    <subcellularLocation>
        <location evidence="1 5">Cytoplasm</location>
    </subcellularLocation>
</comment>
<evidence type="ECO:0000256" key="5">
    <source>
        <dbReference type="HAMAP-Rule" id="MF_00822"/>
    </source>
</evidence>
<keyword evidence="4 5" id="KW-0143">Chaperone</keyword>
<evidence type="ECO:0000256" key="3">
    <source>
        <dbReference type="ARBA" id="ARBA00022596"/>
    </source>
</evidence>
<comment type="similarity">
    <text evidence="5">Belongs to the UreE family.</text>
</comment>
<dbReference type="HAMAP" id="MF_00822">
    <property type="entry name" value="UreE"/>
    <property type="match status" value="1"/>
</dbReference>
<accession>A0A6M8BG22</accession>
<feature type="domain" description="UreE urease accessory N-terminal" evidence="7">
    <location>
        <begin position="1"/>
        <end position="73"/>
    </location>
</feature>
<dbReference type="GO" id="GO:0016151">
    <property type="term" value="F:nickel cation binding"/>
    <property type="evidence" value="ECO:0007669"/>
    <property type="project" value="UniProtKB-UniRule"/>
</dbReference>
<organism evidence="8 9">
    <name type="scientific">Thermoleptolyngbya sichuanensis A183</name>
    <dbReference type="NCBI Taxonomy" id="2737172"/>
    <lineage>
        <taxon>Bacteria</taxon>
        <taxon>Bacillati</taxon>
        <taxon>Cyanobacteriota</taxon>
        <taxon>Cyanophyceae</taxon>
        <taxon>Oculatellales</taxon>
        <taxon>Oculatellaceae</taxon>
        <taxon>Thermoleptolyngbya</taxon>
        <taxon>Thermoleptolyngbya sichuanensis</taxon>
    </lineage>
</organism>
<proteinExistence type="inferred from homology"/>
<name>A0A6M8BG22_9CYAN</name>